<protein>
    <submittedName>
        <fullName evidence="3">Phospholipase</fullName>
    </submittedName>
</protein>
<dbReference type="Proteomes" id="UP000031449">
    <property type="component" value="Chromosome"/>
</dbReference>
<dbReference type="InterPro" id="IPR029058">
    <property type="entry name" value="AB_hydrolase_fold"/>
</dbReference>
<dbReference type="InterPro" id="IPR022742">
    <property type="entry name" value="Hydrolase_4"/>
</dbReference>
<feature type="transmembrane region" description="Helical" evidence="1">
    <location>
        <begin position="76"/>
        <end position="97"/>
    </location>
</feature>
<dbReference type="HOGENOM" id="CLU_026209_7_2_9"/>
<dbReference type="InterPro" id="IPR051044">
    <property type="entry name" value="MAG_DAG_Lipase"/>
</dbReference>
<proteinExistence type="predicted"/>
<dbReference type="STRING" id="1508404.JMA_25310"/>
<dbReference type="Gene3D" id="3.40.50.1820">
    <property type="entry name" value="alpha/beta hydrolase"/>
    <property type="match status" value="1"/>
</dbReference>
<feature type="domain" description="Serine aminopeptidase S33" evidence="2">
    <location>
        <begin position="10"/>
        <end position="244"/>
    </location>
</feature>
<dbReference type="BioCyc" id="JESP1508404:G14D9-11787-MONOMER"/>
<dbReference type="SUPFAM" id="SSF53474">
    <property type="entry name" value="alpha/beta-Hydrolases"/>
    <property type="match status" value="1"/>
</dbReference>
<gene>
    <name evidence="3" type="ORF">JMA_25310</name>
</gene>
<dbReference type="Pfam" id="PF12146">
    <property type="entry name" value="Hydrolase_4"/>
    <property type="match status" value="1"/>
</dbReference>
<dbReference type="KEGG" id="jeo:JMA_25310"/>
<dbReference type="EMBL" id="CP009416">
    <property type="protein sequence ID" value="AJD91848.1"/>
    <property type="molecule type" value="Genomic_DNA"/>
</dbReference>
<keyword evidence="1" id="KW-0472">Membrane</keyword>
<dbReference type="AlphaFoldDB" id="A0A0B5ATG7"/>
<dbReference type="OrthoDB" id="9806902at2"/>
<evidence type="ECO:0000313" key="3">
    <source>
        <dbReference type="EMBL" id="AJD91848.1"/>
    </source>
</evidence>
<name>A0A0B5ATG7_9BACL</name>
<reference evidence="3 4" key="1">
    <citation type="submission" date="2014-08" db="EMBL/GenBank/DDBJ databases">
        <title>Complete genome of a marine bacteria Jeotgalibacillus malaysiensis.</title>
        <authorList>
            <person name="Yaakop A.S."/>
            <person name="Chan K.-G."/>
            <person name="Goh K.M."/>
        </authorList>
    </citation>
    <scope>NUCLEOTIDE SEQUENCE [LARGE SCALE GENOMIC DNA]</scope>
    <source>
        <strain evidence="3 4">D5</strain>
    </source>
</reference>
<dbReference type="PANTHER" id="PTHR11614">
    <property type="entry name" value="PHOSPHOLIPASE-RELATED"/>
    <property type="match status" value="1"/>
</dbReference>
<keyword evidence="1" id="KW-1133">Transmembrane helix</keyword>
<evidence type="ECO:0000313" key="4">
    <source>
        <dbReference type="Proteomes" id="UP000031449"/>
    </source>
</evidence>
<accession>A0A0B5ATG7</accession>
<evidence type="ECO:0000259" key="2">
    <source>
        <dbReference type="Pfam" id="PF12146"/>
    </source>
</evidence>
<keyword evidence="1" id="KW-0812">Transmembrane</keyword>
<keyword evidence="4" id="KW-1185">Reference proteome</keyword>
<organism evidence="3 4">
    <name type="scientific">Jeotgalibacillus malaysiensis</name>
    <dbReference type="NCBI Taxonomy" id="1508404"/>
    <lineage>
        <taxon>Bacteria</taxon>
        <taxon>Bacillati</taxon>
        <taxon>Bacillota</taxon>
        <taxon>Bacilli</taxon>
        <taxon>Bacillales</taxon>
        <taxon>Caryophanaceae</taxon>
        <taxon>Jeotgalibacillus</taxon>
    </lineage>
</organism>
<sequence length="267" mass="31313">MWKWETDEIAHGVIVMIHGELEHHARYGWLIEMWRERGYHVVMGDLPGQGMVKRTERGHIDSFKEYETAVGQWIEAAMLFNLPIFLLGQGLGGLIAVRMMYKKKYEIAGLMLSNPSFAYKHTPSKFSHLLSGSLNRLSPEHRFTFGFTVQDATRNEEIVELDLEDPIYVSRVSVRWYREMLFAMKQTLAEDSDFPPIPLLLMQSGQNKLVDTSVGKKWLLSHNLDEFQYKEWTQCYHELFNEPERDEVFHYAESFVKNRLRSIGYDL</sequence>
<evidence type="ECO:0000256" key="1">
    <source>
        <dbReference type="SAM" id="Phobius"/>
    </source>
</evidence>